<organism evidence="5 6">
    <name type="scientific">Nezara viridula</name>
    <name type="common">Southern green stink bug</name>
    <name type="synonym">Cimex viridulus</name>
    <dbReference type="NCBI Taxonomy" id="85310"/>
    <lineage>
        <taxon>Eukaryota</taxon>
        <taxon>Metazoa</taxon>
        <taxon>Ecdysozoa</taxon>
        <taxon>Arthropoda</taxon>
        <taxon>Hexapoda</taxon>
        <taxon>Insecta</taxon>
        <taxon>Pterygota</taxon>
        <taxon>Neoptera</taxon>
        <taxon>Paraneoptera</taxon>
        <taxon>Hemiptera</taxon>
        <taxon>Heteroptera</taxon>
        <taxon>Panheteroptera</taxon>
        <taxon>Pentatomomorpha</taxon>
        <taxon>Pentatomoidea</taxon>
        <taxon>Pentatomidae</taxon>
        <taxon>Pentatominae</taxon>
        <taxon>Nezara</taxon>
    </lineage>
</organism>
<name>A0A9P0MTW3_NEZVI</name>
<dbReference type="InterPro" id="IPR027417">
    <property type="entry name" value="P-loop_NTPase"/>
</dbReference>
<sequence>MVFQTCILCCNSIIKKTPKRTRRQFLDTLRIFVKGGSGGMGLPQYGGVGGNGGNIFAVGKEGITLKEIVARNVTKRITAKNGGNAHSKCILGSPGPDVVIDAPLGITILNESGKKLGEIDKEGEKVLIARGGVGGCKDNGFCGMKGESGNVTFDLKLIADVGLVGFPNAGKSTLLSAISNATPKIAPYPFTTLHPQLGTILYPDQRVITIADLPGLVEGAHVNVGLGHRFLKHIERTSLLALVVDVGGFRLGQKYKSRTCLETIILLNKELELYREELLGIPSILIVNKLDKKRGTEIFKELEPIVEDLQVVFEEVPEEFRPYRALSFKRVIGISAKKKNVEELDNVKNAIREVLDADIEAAAAEKEIKLIKEMESKLREYGPNMI</sequence>
<evidence type="ECO:0000259" key="4">
    <source>
        <dbReference type="PROSITE" id="PS51883"/>
    </source>
</evidence>
<dbReference type="GO" id="GO:0005739">
    <property type="term" value="C:mitochondrion"/>
    <property type="evidence" value="ECO:0007669"/>
    <property type="project" value="TreeGrafter"/>
</dbReference>
<feature type="domain" description="OBG-type G" evidence="3">
    <location>
        <begin position="159"/>
        <end position="356"/>
    </location>
</feature>
<evidence type="ECO:0000256" key="1">
    <source>
        <dbReference type="ARBA" id="ARBA00022741"/>
    </source>
</evidence>
<dbReference type="PROSITE" id="PS51710">
    <property type="entry name" value="G_OBG"/>
    <property type="match status" value="1"/>
</dbReference>
<dbReference type="AlphaFoldDB" id="A0A9P0MTW3"/>
<dbReference type="GO" id="GO:0005525">
    <property type="term" value="F:GTP binding"/>
    <property type="evidence" value="ECO:0007669"/>
    <property type="project" value="UniProtKB-KW"/>
</dbReference>
<dbReference type="PROSITE" id="PS51883">
    <property type="entry name" value="OBG"/>
    <property type="match status" value="1"/>
</dbReference>
<protein>
    <submittedName>
        <fullName evidence="5">Uncharacterized protein</fullName>
    </submittedName>
</protein>
<reference evidence="5" key="1">
    <citation type="submission" date="2022-01" db="EMBL/GenBank/DDBJ databases">
        <authorList>
            <person name="King R."/>
        </authorList>
    </citation>
    <scope>NUCLEOTIDE SEQUENCE</scope>
</reference>
<gene>
    <name evidence="5" type="ORF">NEZAVI_LOCUS12765</name>
</gene>
<dbReference type="PANTHER" id="PTHR11702:SF43">
    <property type="entry name" value="GTP-BINDING PROTEIN 10"/>
    <property type="match status" value="1"/>
</dbReference>
<evidence type="ECO:0000256" key="2">
    <source>
        <dbReference type="ARBA" id="ARBA00023134"/>
    </source>
</evidence>
<dbReference type="InterPro" id="IPR045086">
    <property type="entry name" value="OBG_GTPase"/>
</dbReference>
<dbReference type="Pfam" id="PF01018">
    <property type="entry name" value="GTP1_OBG"/>
    <property type="match status" value="1"/>
</dbReference>
<dbReference type="SUPFAM" id="SSF82051">
    <property type="entry name" value="Obg GTP-binding protein N-terminal domain"/>
    <property type="match status" value="1"/>
</dbReference>
<keyword evidence="6" id="KW-1185">Reference proteome</keyword>
<evidence type="ECO:0000313" key="6">
    <source>
        <dbReference type="Proteomes" id="UP001152798"/>
    </source>
</evidence>
<dbReference type="SUPFAM" id="SSF52540">
    <property type="entry name" value="P-loop containing nucleoside triphosphate hydrolases"/>
    <property type="match status" value="1"/>
</dbReference>
<dbReference type="GO" id="GO:0042254">
    <property type="term" value="P:ribosome biogenesis"/>
    <property type="evidence" value="ECO:0007669"/>
    <property type="project" value="UniProtKB-UniRule"/>
</dbReference>
<dbReference type="OrthoDB" id="347018at2759"/>
<dbReference type="Pfam" id="PF01926">
    <property type="entry name" value="MMR_HSR1"/>
    <property type="match status" value="1"/>
</dbReference>
<evidence type="ECO:0000259" key="3">
    <source>
        <dbReference type="PROSITE" id="PS51710"/>
    </source>
</evidence>
<dbReference type="CDD" id="cd01898">
    <property type="entry name" value="Obg"/>
    <property type="match status" value="1"/>
</dbReference>
<dbReference type="PANTHER" id="PTHR11702">
    <property type="entry name" value="DEVELOPMENTALLY REGULATED GTP-BINDING PROTEIN-RELATED"/>
    <property type="match status" value="1"/>
</dbReference>
<dbReference type="Proteomes" id="UP001152798">
    <property type="component" value="Chromosome 6"/>
</dbReference>
<dbReference type="InterPro" id="IPR006169">
    <property type="entry name" value="GTP1_OBG_dom"/>
</dbReference>
<dbReference type="Gene3D" id="2.70.210.12">
    <property type="entry name" value="GTP1/OBG domain"/>
    <property type="match status" value="1"/>
</dbReference>
<accession>A0A9P0MTW3</accession>
<feature type="domain" description="Obg" evidence="4">
    <location>
        <begin position="23"/>
        <end position="158"/>
    </location>
</feature>
<dbReference type="InterPro" id="IPR006073">
    <property type="entry name" value="GTP-bd"/>
</dbReference>
<dbReference type="PRINTS" id="PR00326">
    <property type="entry name" value="GTP1OBG"/>
</dbReference>
<proteinExistence type="predicted"/>
<evidence type="ECO:0000313" key="5">
    <source>
        <dbReference type="EMBL" id="CAH1404335.1"/>
    </source>
</evidence>
<dbReference type="Gene3D" id="3.40.50.300">
    <property type="entry name" value="P-loop containing nucleotide triphosphate hydrolases"/>
    <property type="match status" value="1"/>
</dbReference>
<keyword evidence="1" id="KW-0547">Nucleotide-binding</keyword>
<dbReference type="InterPro" id="IPR036726">
    <property type="entry name" value="GTP1_OBG_dom_sf"/>
</dbReference>
<keyword evidence="2" id="KW-0342">GTP-binding</keyword>
<dbReference type="GO" id="GO:0003924">
    <property type="term" value="F:GTPase activity"/>
    <property type="evidence" value="ECO:0007669"/>
    <property type="project" value="InterPro"/>
</dbReference>
<dbReference type="EMBL" id="OV725082">
    <property type="protein sequence ID" value="CAH1404335.1"/>
    <property type="molecule type" value="Genomic_DNA"/>
</dbReference>
<dbReference type="InterPro" id="IPR031167">
    <property type="entry name" value="G_OBG"/>
</dbReference>